<comment type="caution">
    <text evidence="5">The sequence shown here is derived from an EMBL/GenBank/DDBJ whole genome shotgun (WGS) entry which is preliminary data.</text>
</comment>
<accession>A0A6B3SYS1</accession>
<dbReference type="PANTHER" id="PTHR30483:SF6">
    <property type="entry name" value="PERIPLASMIC BINDING PROTEIN OF ABC TRANSPORTER FOR NATURAL AMINO ACIDS"/>
    <property type="match status" value="1"/>
</dbReference>
<sequence>MNTKIASLWAAALTALSFQAQAADPIKIGLMAESTGANAEAGVYQINGAKMALEEINKAGGVLGRQLELRIEDNQSSNPGSVLAISKLTSGGDITALIGSVRSTQIQAVAPTVMKAGLPMVVGGTDYGLTHSNNPWIFRARPNDSYSAKVIADYGVNTLKLKKWAIVHSTDAFGNGGKTLLTEALKGMGITPVTVQGFTSNSQDFTPIVLAIKQGGADVLTSYIANSTDVGIFAKQLRQLGVNVPYVGSPSVSTDTAMKLAGNALYGTYSIADFAVDSSPEAQEYAKRYKEKYKLEPDLYSAWAYDAVQVLALAIKNANSTKPDDIKKALHAIKGYKGAEGTYNFDKNGDGLHGYNIVKNENGKIVFVKHIDFTPKE</sequence>
<name>A0A6B3SYS1_9BURK</name>
<evidence type="ECO:0000313" key="5">
    <source>
        <dbReference type="EMBL" id="NEX64736.1"/>
    </source>
</evidence>
<dbReference type="AlphaFoldDB" id="A0A6B3SYS1"/>
<dbReference type="PANTHER" id="PTHR30483">
    <property type="entry name" value="LEUCINE-SPECIFIC-BINDING PROTEIN"/>
    <property type="match status" value="1"/>
</dbReference>
<organism evidence="5 6">
    <name type="scientific">Noviherbaspirillum galbum</name>
    <dbReference type="NCBI Taxonomy" id="2709383"/>
    <lineage>
        <taxon>Bacteria</taxon>
        <taxon>Pseudomonadati</taxon>
        <taxon>Pseudomonadota</taxon>
        <taxon>Betaproteobacteria</taxon>
        <taxon>Burkholderiales</taxon>
        <taxon>Oxalobacteraceae</taxon>
        <taxon>Noviherbaspirillum</taxon>
    </lineage>
</organism>
<gene>
    <name evidence="5" type="ORF">G3574_26960</name>
</gene>
<dbReference type="Proteomes" id="UP000482155">
    <property type="component" value="Unassembled WGS sequence"/>
</dbReference>
<dbReference type="Gene3D" id="3.40.50.2300">
    <property type="match status" value="2"/>
</dbReference>
<proteinExistence type="inferred from homology"/>
<dbReference type="Pfam" id="PF13458">
    <property type="entry name" value="Peripla_BP_6"/>
    <property type="match status" value="1"/>
</dbReference>
<evidence type="ECO:0000256" key="1">
    <source>
        <dbReference type="ARBA" id="ARBA00010062"/>
    </source>
</evidence>
<dbReference type="CDD" id="cd19986">
    <property type="entry name" value="PBP1_ABC_HAAT-like"/>
    <property type="match status" value="1"/>
</dbReference>
<comment type="similarity">
    <text evidence="1">Belongs to the leucine-binding protein family.</text>
</comment>
<reference evidence="5 6" key="1">
    <citation type="submission" date="2020-02" db="EMBL/GenBank/DDBJ databases">
        <authorList>
            <person name="Kim M.K."/>
        </authorList>
    </citation>
    <scope>NUCLEOTIDE SEQUENCE [LARGE SCALE GENOMIC DNA]</scope>
    <source>
        <strain evidence="5 6">17J57-3</strain>
    </source>
</reference>
<evidence type="ECO:0000256" key="2">
    <source>
        <dbReference type="ARBA" id="ARBA00022729"/>
    </source>
</evidence>
<protein>
    <submittedName>
        <fullName evidence="5">ABC transporter substrate-binding protein</fullName>
    </submittedName>
</protein>
<evidence type="ECO:0000313" key="6">
    <source>
        <dbReference type="Proteomes" id="UP000482155"/>
    </source>
</evidence>
<dbReference type="InterPro" id="IPR028081">
    <property type="entry name" value="Leu-bd"/>
</dbReference>
<dbReference type="InterPro" id="IPR028082">
    <property type="entry name" value="Peripla_BP_I"/>
</dbReference>
<evidence type="ECO:0000256" key="3">
    <source>
        <dbReference type="SAM" id="SignalP"/>
    </source>
</evidence>
<dbReference type="InterPro" id="IPR051010">
    <property type="entry name" value="BCAA_transport"/>
</dbReference>
<dbReference type="EMBL" id="JAAIVB010000085">
    <property type="protein sequence ID" value="NEX64736.1"/>
    <property type="molecule type" value="Genomic_DNA"/>
</dbReference>
<evidence type="ECO:0000259" key="4">
    <source>
        <dbReference type="Pfam" id="PF13458"/>
    </source>
</evidence>
<keyword evidence="6" id="KW-1185">Reference proteome</keyword>
<feature type="chain" id="PRO_5025628036" evidence="3">
    <location>
        <begin position="23"/>
        <end position="377"/>
    </location>
</feature>
<feature type="domain" description="Leucine-binding protein" evidence="4">
    <location>
        <begin position="25"/>
        <end position="361"/>
    </location>
</feature>
<dbReference type="RefSeq" id="WP_163968669.1">
    <property type="nucleotide sequence ID" value="NZ_JAAIVB010000085.1"/>
</dbReference>
<feature type="signal peptide" evidence="3">
    <location>
        <begin position="1"/>
        <end position="22"/>
    </location>
</feature>
<dbReference type="SUPFAM" id="SSF53822">
    <property type="entry name" value="Periplasmic binding protein-like I"/>
    <property type="match status" value="1"/>
</dbReference>
<keyword evidence="2 3" id="KW-0732">Signal</keyword>